<sequence>MLRNIQSVRNMFPMLNLSFGSTNDISLEPSVCSPVSPSHPLSAQTAPVSSVSYNGYPQIQVSGTTGGGGGGVFYAGDFGTTPASGQSHGTMFPAAMSVNLSMNMTMGVPNFGDHFCWYSQFFHTH</sequence>
<gene>
    <name evidence="1" type="primary">gl_6</name>
    <name evidence="1" type="ORF">CEXT_107131</name>
</gene>
<organism evidence="1 2">
    <name type="scientific">Caerostris extrusa</name>
    <name type="common">Bark spider</name>
    <name type="synonym">Caerostris bankana</name>
    <dbReference type="NCBI Taxonomy" id="172846"/>
    <lineage>
        <taxon>Eukaryota</taxon>
        <taxon>Metazoa</taxon>
        <taxon>Ecdysozoa</taxon>
        <taxon>Arthropoda</taxon>
        <taxon>Chelicerata</taxon>
        <taxon>Arachnida</taxon>
        <taxon>Araneae</taxon>
        <taxon>Araneomorphae</taxon>
        <taxon>Entelegynae</taxon>
        <taxon>Araneoidea</taxon>
        <taxon>Araneidae</taxon>
        <taxon>Caerostris</taxon>
    </lineage>
</organism>
<dbReference type="AlphaFoldDB" id="A0AAV4NJG8"/>
<dbReference type="EMBL" id="BPLR01021015">
    <property type="protein sequence ID" value="GIX84954.1"/>
    <property type="molecule type" value="Genomic_DNA"/>
</dbReference>
<evidence type="ECO:0000313" key="2">
    <source>
        <dbReference type="Proteomes" id="UP001054945"/>
    </source>
</evidence>
<proteinExistence type="predicted"/>
<keyword evidence="2" id="KW-1185">Reference proteome</keyword>
<name>A0AAV4NJG8_CAEEX</name>
<protein>
    <submittedName>
        <fullName evidence="1">Protein glass</fullName>
    </submittedName>
</protein>
<evidence type="ECO:0000313" key="1">
    <source>
        <dbReference type="EMBL" id="GIX84954.1"/>
    </source>
</evidence>
<accession>A0AAV4NJG8</accession>
<dbReference type="Proteomes" id="UP001054945">
    <property type="component" value="Unassembled WGS sequence"/>
</dbReference>
<reference evidence="1 2" key="1">
    <citation type="submission" date="2021-06" db="EMBL/GenBank/DDBJ databases">
        <title>Caerostris extrusa draft genome.</title>
        <authorList>
            <person name="Kono N."/>
            <person name="Arakawa K."/>
        </authorList>
    </citation>
    <scope>NUCLEOTIDE SEQUENCE [LARGE SCALE GENOMIC DNA]</scope>
</reference>
<comment type="caution">
    <text evidence="1">The sequence shown here is derived from an EMBL/GenBank/DDBJ whole genome shotgun (WGS) entry which is preliminary data.</text>
</comment>